<accession>W7E2J9</accession>
<dbReference type="PATRIC" id="fig|1265822.4.peg.363"/>
<organism evidence="1 2">
    <name type="scientific">Listeria fleischmannii FSL S10-1203</name>
    <dbReference type="NCBI Taxonomy" id="1265822"/>
    <lineage>
        <taxon>Bacteria</taxon>
        <taxon>Bacillati</taxon>
        <taxon>Bacillota</taxon>
        <taxon>Bacilli</taxon>
        <taxon>Bacillales</taxon>
        <taxon>Listeriaceae</taxon>
        <taxon>Listeria</taxon>
    </lineage>
</organism>
<proteinExistence type="predicted"/>
<dbReference type="EMBL" id="AODM01000005">
    <property type="protein sequence ID" value="EUJ64878.1"/>
    <property type="molecule type" value="Genomic_DNA"/>
</dbReference>
<dbReference type="AlphaFoldDB" id="W7E2J9"/>
<gene>
    <name evidence="1" type="ORF">MCOL2_01775</name>
</gene>
<name>W7E2J9_9LIST</name>
<evidence type="ECO:0000313" key="1">
    <source>
        <dbReference type="EMBL" id="EUJ64878.1"/>
    </source>
</evidence>
<sequence length="71" mass="8166">MLSFLHQKTKKMIHVGIFGEGTKISKWFDFENVTTEKATPKNLSKYDALAVTGEYLKKDRSKEIKRATARC</sequence>
<reference evidence="1 2" key="1">
    <citation type="submission" date="2012-12" db="EMBL/GenBank/DDBJ databases">
        <title>Novel taxa of Listeriaceae from agricultural environments in the United States.</title>
        <authorList>
            <person name="den Bakker H.C."/>
            <person name="Allred A."/>
            <person name="Warchocki S."/>
            <person name="Wright E.M."/>
            <person name="Burrell A."/>
            <person name="Nightingale K.K."/>
            <person name="Kephart D."/>
            <person name="Wiedmann M."/>
        </authorList>
    </citation>
    <scope>NUCLEOTIDE SEQUENCE [LARGE SCALE GENOMIC DNA]</scope>
    <source>
        <strain evidence="1 2">FSL S10-1203</strain>
    </source>
</reference>
<dbReference type="Proteomes" id="UP000019241">
    <property type="component" value="Unassembled WGS sequence"/>
</dbReference>
<evidence type="ECO:0000313" key="2">
    <source>
        <dbReference type="Proteomes" id="UP000019241"/>
    </source>
</evidence>
<comment type="caution">
    <text evidence="1">The sequence shown here is derived from an EMBL/GenBank/DDBJ whole genome shotgun (WGS) entry which is preliminary data.</text>
</comment>
<protein>
    <submittedName>
        <fullName evidence="1">Uncharacterized protein</fullName>
    </submittedName>
</protein>